<reference evidence="3 4" key="1">
    <citation type="submission" date="2020-08" db="EMBL/GenBank/DDBJ databases">
        <title>Sequencing the genomes of 1000 actinobacteria strains.</title>
        <authorList>
            <person name="Klenk H.-P."/>
        </authorList>
    </citation>
    <scope>NUCLEOTIDE SEQUENCE [LARGE SCALE GENOMIC DNA]</scope>
    <source>
        <strain evidence="3 4">DSM 44230</strain>
    </source>
</reference>
<dbReference type="Gene3D" id="3.30.420.40">
    <property type="match status" value="2"/>
</dbReference>
<dbReference type="InterPro" id="IPR000835">
    <property type="entry name" value="HTH_MarR-typ"/>
</dbReference>
<keyword evidence="3" id="KW-0808">Transferase</keyword>
<dbReference type="InterPro" id="IPR036388">
    <property type="entry name" value="WH-like_DNA-bd_sf"/>
</dbReference>
<protein>
    <submittedName>
        <fullName evidence="3">Putative NBD/HSP70 family sugar kinase</fullName>
    </submittedName>
</protein>
<dbReference type="Gene3D" id="1.10.10.10">
    <property type="entry name" value="Winged helix-like DNA-binding domain superfamily/Winged helix DNA-binding domain"/>
    <property type="match status" value="1"/>
</dbReference>
<dbReference type="RefSeq" id="WP_185009315.1">
    <property type="nucleotide sequence ID" value="NZ_BAAAUI010000037.1"/>
</dbReference>
<evidence type="ECO:0000313" key="4">
    <source>
        <dbReference type="Proteomes" id="UP000533598"/>
    </source>
</evidence>
<dbReference type="InterPro" id="IPR043129">
    <property type="entry name" value="ATPase_NBD"/>
</dbReference>
<dbReference type="Proteomes" id="UP000533598">
    <property type="component" value="Unassembled WGS sequence"/>
</dbReference>
<evidence type="ECO:0000313" key="3">
    <source>
        <dbReference type="EMBL" id="MBB4682202.1"/>
    </source>
</evidence>
<name>A0A7W7CJN9_9PSEU</name>
<feature type="domain" description="HTH marR-type" evidence="2">
    <location>
        <begin position="13"/>
        <end position="53"/>
    </location>
</feature>
<dbReference type="PANTHER" id="PTHR18964">
    <property type="entry name" value="ROK (REPRESSOR, ORF, KINASE) FAMILY"/>
    <property type="match status" value="1"/>
</dbReference>
<dbReference type="PANTHER" id="PTHR18964:SF149">
    <property type="entry name" value="BIFUNCTIONAL UDP-N-ACETYLGLUCOSAMINE 2-EPIMERASE_N-ACETYLMANNOSAMINE KINASE"/>
    <property type="match status" value="1"/>
</dbReference>
<sequence length="390" mass="40395">MSTTPFTEPAPQRLLSLVHRHGPLTRAEIGRRLDLARSATGVAITELEQLGLIQCGPPVESPRRLGRPSPQVSVRPRPRVLAAQVRSRSLTIAAVGLGRALTDRTEVVLPPAERTPEAVADRLAELARPLLRRYPGLTGLAIALPAVLDAPNGQIHAAFHLGWTDVPFKKLLAERLPGLALYPCNDGHLAALAESRHGAAQQARVAVVLGSDDVGIGGGLVQHGVTFDGSAGHALEAGHLQLDTAEPTRCPCGATSCFETQADARALLKHAGVPFTDTTDPSAAVAAVLADPTQTAAIQATADRIGAGLAVLVTLLNPDLVILTGQLAAMHDAPGARERILAGMETSHVARIHPVPVTTAALPTPVLLGAAELALAPLLAAPRTATTATG</sequence>
<dbReference type="InterPro" id="IPR036390">
    <property type="entry name" value="WH_DNA-bd_sf"/>
</dbReference>
<keyword evidence="3" id="KW-0418">Kinase</keyword>
<dbReference type="SUPFAM" id="SSF46785">
    <property type="entry name" value="Winged helix' DNA-binding domain"/>
    <property type="match status" value="1"/>
</dbReference>
<dbReference type="GO" id="GO:0003700">
    <property type="term" value="F:DNA-binding transcription factor activity"/>
    <property type="evidence" value="ECO:0007669"/>
    <property type="project" value="InterPro"/>
</dbReference>
<dbReference type="Pfam" id="PF12802">
    <property type="entry name" value="MarR_2"/>
    <property type="match status" value="1"/>
</dbReference>
<evidence type="ECO:0000259" key="2">
    <source>
        <dbReference type="Pfam" id="PF12802"/>
    </source>
</evidence>
<dbReference type="AlphaFoldDB" id="A0A7W7CJN9"/>
<accession>A0A7W7CJN9</accession>
<dbReference type="Pfam" id="PF00480">
    <property type="entry name" value="ROK"/>
    <property type="match status" value="1"/>
</dbReference>
<evidence type="ECO:0000256" key="1">
    <source>
        <dbReference type="ARBA" id="ARBA00006479"/>
    </source>
</evidence>
<dbReference type="InterPro" id="IPR000600">
    <property type="entry name" value="ROK"/>
</dbReference>
<dbReference type="EMBL" id="JACHMH010000001">
    <property type="protein sequence ID" value="MBB4682202.1"/>
    <property type="molecule type" value="Genomic_DNA"/>
</dbReference>
<keyword evidence="4" id="KW-1185">Reference proteome</keyword>
<comment type="caution">
    <text evidence="3">The sequence shown here is derived from an EMBL/GenBank/DDBJ whole genome shotgun (WGS) entry which is preliminary data.</text>
</comment>
<gene>
    <name evidence="3" type="ORF">HNR67_008320</name>
</gene>
<comment type="similarity">
    <text evidence="1">Belongs to the ROK (NagC/XylR) family.</text>
</comment>
<proteinExistence type="inferred from homology"/>
<dbReference type="SUPFAM" id="SSF53067">
    <property type="entry name" value="Actin-like ATPase domain"/>
    <property type="match status" value="1"/>
</dbReference>
<dbReference type="GO" id="GO:0016301">
    <property type="term" value="F:kinase activity"/>
    <property type="evidence" value="ECO:0007669"/>
    <property type="project" value="UniProtKB-KW"/>
</dbReference>
<organism evidence="3 4">
    <name type="scientific">Crossiella cryophila</name>
    <dbReference type="NCBI Taxonomy" id="43355"/>
    <lineage>
        <taxon>Bacteria</taxon>
        <taxon>Bacillati</taxon>
        <taxon>Actinomycetota</taxon>
        <taxon>Actinomycetes</taxon>
        <taxon>Pseudonocardiales</taxon>
        <taxon>Pseudonocardiaceae</taxon>
        <taxon>Crossiella</taxon>
    </lineage>
</organism>